<comment type="caution">
    <text evidence="3">The sequence shown here is derived from an EMBL/GenBank/DDBJ whole genome shotgun (WGS) entry which is preliminary data.</text>
</comment>
<dbReference type="Pfam" id="PF18932">
    <property type="entry name" value="DUF5681"/>
    <property type="match status" value="1"/>
</dbReference>
<evidence type="ECO:0000256" key="1">
    <source>
        <dbReference type="SAM" id="MobiDB-lite"/>
    </source>
</evidence>
<dbReference type="EMBL" id="BROH01000015">
    <property type="protein sequence ID" value="GKY89835.1"/>
    <property type="molecule type" value="Genomic_DNA"/>
</dbReference>
<protein>
    <recommendedName>
        <fullName evidence="2">DUF5681 domain-containing protein</fullName>
    </recommendedName>
</protein>
<feature type="domain" description="DUF5681" evidence="2">
    <location>
        <begin position="14"/>
        <end position="89"/>
    </location>
</feature>
<sequence length="137" mass="15633">MSDDFEVGYGRPPKHGQFRKGRSGNPAGRRAEQERFASVLREERANEIVMKIGDKKIKASVMRGLTKLMINMALSGDKKALSELMRQINRYFPEPPAHEDASLPPTDDDLRILESYVRRRLAQDQRGEGEADDDQQF</sequence>
<evidence type="ECO:0000259" key="2">
    <source>
        <dbReference type="Pfam" id="PF18932"/>
    </source>
</evidence>
<name>A0ABQ5LXY8_9RHOB</name>
<evidence type="ECO:0000313" key="3">
    <source>
        <dbReference type="EMBL" id="GKY89835.1"/>
    </source>
</evidence>
<proteinExistence type="predicted"/>
<dbReference type="RefSeq" id="WP_281843763.1">
    <property type="nucleotide sequence ID" value="NZ_BROH01000015.1"/>
</dbReference>
<feature type="region of interest" description="Disordered" evidence="1">
    <location>
        <begin position="1"/>
        <end position="34"/>
    </location>
</feature>
<keyword evidence="4" id="KW-1185">Reference proteome</keyword>
<reference evidence="3" key="1">
    <citation type="journal article" date="2023" name="Int. J. Syst. Evol. Microbiol.">
        <title>Sinisalibacter aestuarii sp. nov., isolated from estuarine sediment of the Arakawa River.</title>
        <authorList>
            <person name="Arafat S.T."/>
            <person name="Hirano S."/>
            <person name="Sato A."/>
            <person name="Takeuchi K."/>
            <person name="Yasuda T."/>
            <person name="Terahara T."/>
            <person name="Hamada M."/>
            <person name="Kobayashi T."/>
        </authorList>
    </citation>
    <scope>NUCLEOTIDE SEQUENCE</scope>
    <source>
        <strain evidence="3">B-399</strain>
    </source>
</reference>
<accession>A0ABQ5LXY8</accession>
<feature type="compositionally biased region" description="Basic residues" evidence="1">
    <location>
        <begin position="12"/>
        <end position="22"/>
    </location>
</feature>
<gene>
    <name evidence="3" type="ORF">STA1M1_37040</name>
</gene>
<dbReference type="Proteomes" id="UP001144205">
    <property type="component" value="Unassembled WGS sequence"/>
</dbReference>
<evidence type="ECO:0000313" key="4">
    <source>
        <dbReference type="Proteomes" id="UP001144205"/>
    </source>
</evidence>
<dbReference type="InterPro" id="IPR043736">
    <property type="entry name" value="DUF5681"/>
</dbReference>
<organism evidence="3 4">
    <name type="scientific">Sinisalibacter aestuarii</name>
    <dbReference type="NCBI Taxonomy" id="2949426"/>
    <lineage>
        <taxon>Bacteria</taxon>
        <taxon>Pseudomonadati</taxon>
        <taxon>Pseudomonadota</taxon>
        <taxon>Alphaproteobacteria</taxon>
        <taxon>Rhodobacterales</taxon>
        <taxon>Roseobacteraceae</taxon>
        <taxon>Sinisalibacter</taxon>
    </lineage>
</organism>